<accession>A0ABV6LL01</accession>
<keyword evidence="7" id="KW-1185">Reference proteome</keyword>
<dbReference type="EC" id="1.1.1.35" evidence="6"/>
<comment type="pathway">
    <text evidence="1">Lipid metabolism; butanoate metabolism.</text>
</comment>
<dbReference type="PANTHER" id="PTHR48075">
    <property type="entry name" value="3-HYDROXYACYL-COA DEHYDROGENASE FAMILY PROTEIN"/>
    <property type="match status" value="1"/>
</dbReference>
<dbReference type="EMBL" id="JBHLTP010000003">
    <property type="protein sequence ID" value="MFC0522993.1"/>
    <property type="molecule type" value="Genomic_DNA"/>
</dbReference>
<evidence type="ECO:0000259" key="5">
    <source>
        <dbReference type="Pfam" id="PF02737"/>
    </source>
</evidence>
<dbReference type="InterPro" id="IPR008927">
    <property type="entry name" value="6-PGluconate_DH-like_C_sf"/>
</dbReference>
<reference evidence="6 7" key="1">
    <citation type="submission" date="2024-09" db="EMBL/GenBank/DDBJ databases">
        <authorList>
            <person name="Sun Q."/>
            <person name="Mori K."/>
        </authorList>
    </citation>
    <scope>NUCLEOTIDE SEQUENCE [LARGE SCALE GENOMIC DNA]</scope>
    <source>
        <strain evidence="6 7">NCAIM B.02529</strain>
    </source>
</reference>
<dbReference type="SUPFAM" id="SSF48179">
    <property type="entry name" value="6-phosphogluconate dehydrogenase C-terminal domain-like"/>
    <property type="match status" value="1"/>
</dbReference>
<dbReference type="InterPro" id="IPR022694">
    <property type="entry name" value="3-OHacyl-CoA_DH"/>
</dbReference>
<name>A0ABV6LL01_9BACI</name>
<dbReference type="InterPro" id="IPR036291">
    <property type="entry name" value="NAD(P)-bd_dom_sf"/>
</dbReference>
<gene>
    <name evidence="6" type="ORF">ACFFGV_05220</name>
</gene>
<dbReference type="Gene3D" id="3.40.50.720">
    <property type="entry name" value="NAD(P)-binding Rossmann-like Domain"/>
    <property type="match status" value="1"/>
</dbReference>
<sequence>MSNPSIKQVTVVGAGSMGHQIAMLAALGGFNTYLQDINEASLDKAHTTLQSIMSKWVQKGKITEEEKQAAFHRLSFTPSLEEAAIEADFVIEAVVEKLDVKREVFAQIDDLAPPHAVVATNSSTIVSSLIADATNRSDRVCNMHFFYPPLVMDCVEVVQGEHTSSETLRTAMELCRAIHRTPVQLDKEISGFIANRILFAIQKEAMYLYENGYADYTDIDTITKKALSHPLGPFELMDLSGIDVGYYVMQQHFAETGNPEDKPSETMVQKMKAGELGRKTGKGFYVYDEAGKVKR</sequence>
<dbReference type="InterPro" id="IPR013328">
    <property type="entry name" value="6PGD_dom2"/>
</dbReference>
<dbReference type="Pfam" id="PF00725">
    <property type="entry name" value="3HCDH"/>
    <property type="match status" value="1"/>
</dbReference>
<evidence type="ECO:0000256" key="3">
    <source>
        <dbReference type="ARBA" id="ARBA00023002"/>
    </source>
</evidence>
<dbReference type="PIRSF" id="PIRSF000105">
    <property type="entry name" value="HCDH"/>
    <property type="match status" value="1"/>
</dbReference>
<dbReference type="RefSeq" id="WP_377345516.1">
    <property type="nucleotide sequence ID" value="NZ_JBHLTP010000003.1"/>
</dbReference>
<dbReference type="Gene3D" id="1.10.1040.10">
    <property type="entry name" value="N-(1-d-carboxylethyl)-l-norvaline Dehydrogenase, domain 2"/>
    <property type="match status" value="1"/>
</dbReference>
<dbReference type="InterPro" id="IPR006176">
    <property type="entry name" value="3-OHacyl-CoA_DH_NAD-bd"/>
</dbReference>
<dbReference type="GO" id="GO:0003857">
    <property type="term" value="F:(3S)-3-hydroxyacyl-CoA dehydrogenase (NAD+) activity"/>
    <property type="evidence" value="ECO:0007669"/>
    <property type="project" value="UniProtKB-EC"/>
</dbReference>
<evidence type="ECO:0000256" key="2">
    <source>
        <dbReference type="ARBA" id="ARBA00009463"/>
    </source>
</evidence>
<evidence type="ECO:0000313" key="7">
    <source>
        <dbReference type="Proteomes" id="UP001589836"/>
    </source>
</evidence>
<dbReference type="InterPro" id="IPR006108">
    <property type="entry name" value="3HC_DH_C"/>
</dbReference>
<evidence type="ECO:0000259" key="4">
    <source>
        <dbReference type="Pfam" id="PF00725"/>
    </source>
</evidence>
<feature type="domain" description="3-hydroxyacyl-CoA dehydrogenase NAD binding" evidence="5">
    <location>
        <begin position="8"/>
        <end position="188"/>
    </location>
</feature>
<comment type="similarity">
    <text evidence="2">Belongs to the 3-hydroxyacyl-CoA dehydrogenase family.</text>
</comment>
<organism evidence="6 7">
    <name type="scientific">Pontibacillus salicampi</name>
    <dbReference type="NCBI Taxonomy" id="1449801"/>
    <lineage>
        <taxon>Bacteria</taxon>
        <taxon>Bacillati</taxon>
        <taxon>Bacillota</taxon>
        <taxon>Bacilli</taxon>
        <taxon>Bacillales</taxon>
        <taxon>Bacillaceae</taxon>
        <taxon>Pontibacillus</taxon>
    </lineage>
</organism>
<keyword evidence="3 6" id="KW-0560">Oxidoreductase</keyword>
<dbReference type="Pfam" id="PF02737">
    <property type="entry name" value="3HCDH_N"/>
    <property type="match status" value="1"/>
</dbReference>
<dbReference type="Proteomes" id="UP001589836">
    <property type="component" value="Unassembled WGS sequence"/>
</dbReference>
<feature type="domain" description="3-hydroxyacyl-CoA dehydrogenase C-terminal" evidence="4">
    <location>
        <begin position="191"/>
        <end position="287"/>
    </location>
</feature>
<evidence type="ECO:0000256" key="1">
    <source>
        <dbReference type="ARBA" id="ARBA00005086"/>
    </source>
</evidence>
<dbReference type="PANTHER" id="PTHR48075:SF5">
    <property type="entry name" value="3-HYDROXYBUTYRYL-COA DEHYDROGENASE"/>
    <property type="match status" value="1"/>
</dbReference>
<dbReference type="SUPFAM" id="SSF51735">
    <property type="entry name" value="NAD(P)-binding Rossmann-fold domains"/>
    <property type="match status" value="1"/>
</dbReference>
<comment type="caution">
    <text evidence="6">The sequence shown here is derived from an EMBL/GenBank/DDBJ whole genome shotgun (WGS) entry which is preliminary data.</text>
</comment>
<proteinExistence type="inferred from homology"/>
<protein>
    <submittedName>
        <fullName evidence="6">3-hydroxyacyl-CoA dehydrogenase family protein</fullName>
        <ecNumber evidence="6">1.1.1.35</ecNumber>
    </submittedName>
</protein>
<evidence type="ECO:0000313" key="6">
    <source>
        <dbReference type="EMBL" id="MFC0522993.1"/>
    </source>
</evidence>